<feature type="binding site" evidence="12">
    <location>
        <position position="607"/>
    </location>
    <ligand>
        <name>Zn(2+)</name>
        <dbReference type="ChEBI" id="CHEBI:29105"/>
        <note>catalytic</note>
    </ligand>
</feature>
<dbReference type="GO" id="GO:0016811">
    <property type="term" value="F:hydrolase activity, acting on carbon-nitrogen (but not peptide) bonds, in linear amides"/>
    <property type="evidence" value="ECO:0007669"/>
    <property type="project" value="InterPro"/>
</dbReference>
<keyword evidence="5 15" id="KW-0812">Transmembrane</keyword>
<dbReference type="InterPro" id="IPR011765">
    <property type="entry name" value="Pept_M16_N"/>
</dbReference>
<evidence type="ECO:0000259" key="16">
    <source>
        <dbReference type="Pfam" id="PF00675"/>
    </source>
</evidence>
<keyword evidence="19" id="KW-1185">Reference proteome</keyword>
<evidence type="ECO:0000256" key="14">
    <source>
        <dbReference type="SAM" id="MobiDB-lite"/>
    </source>
</evidence>
<gene>
    <name evidence="18" type="ORF">PNOK_0268800</name>
</gene>
<feature type="compositionally biased region" description="Low complexity" evidence="14">
    <location>
        <begin position="886"/>
        <end position="898"/>
    </location>
</feature>
<dbReference type="OrthoDB" id="277191at2759"/>
<keyword evidence="11" id="KW-0479">Metal-binding</keyword>
<comment type="subcellular location">
    <subcellularLocation>
        <location evidence="2">Membrane</location>
        <topology evidence="2">Multi-pass membrane protein</topology>
    </subcellularLocation>
</comment>
<protein>
    <recommendedName>
        <fullName evidence="9">Alpha-MPP</fullName>
    </recommendedName>
    <alternativeName>
        <fullName evidence="10">Inactive zinc metalloprotease alpha</fullName>
    </alternativeName>
</protein>
<keyword evidence="7 15" id="KW-1133">Transmembrane helix</keyword>
<accession>A0A286UT25</accession>
<evidence type="ECO:0000259" key="17">
    <source>
        <dbReference type="Pfam" id="PF05193"/>
    </source>
</evidence>
<evidence type="ECO:0000256" key="2">
    <source>
        <dbReference type="ARBA" id="ARBA00004141"/>
    </source>
</evidence>
<feature type="binding site" evidence="12">
    <location>
        <position position="760"/>
    </location>
    <ligand>
        <name>Zn(2+)</name>
        <dbReference type="ChEBI" id="CHEBI:29105"/>
        <note>catalytic</note>
    </ligand>
</feature>
<feature type="domain" description="Peptidase M16 N-terminal" evidence="16">
    <location>
        <begin position="39"/>
        <end position="186"/>
    </location>
</feature>
<evidence type="ECO:0000256" key="6">
    <source>
        <dbReference type="ARBA" id="ARBA00022801"/>
    </source>
</evidence>
<keyword evidence="6" id="KW-0378">Hydrolase</keyword>
<feature type="binding site" evidence="11">
    <location>
        <position position="559"/>
    </location>
    <ligand>
        <name>Ca(2+)</name>
        <dbReference type="ChEBI" id="CHEBI:29108"/>
    </ligand>
</feature>
<keyword evidence="12" id="KW-0862">Zinc</keyword>
<dbReference type="InterPro" id="IPR008901">
    <property type="entry name" value="ACER"/>
</dbReference>
<feature type="binding site" evidence="12">
    <location>
        <position position="764"/>
    </location>
    <ligand>
        <name>Zn(2+)</name>
        <dbReference type="ChEBI" id="CHEBI:29105"/>
        <note>catalytic</note>
    </ligand>
</feature>
<feature type="transmembrane region" description="Helical" evidence="15">
    <location>
        <begin position="589"/>
        <end position="610"/>
    </location>
</feature>
<dbReference type="FunFam" id="3.30.830.10:FF:000008">
    <property type="entry name" value="Mitochondrial-processing peptidase subunit beta"/>
    <property type="match status" value="1"/>
</dbReference>
<dbReference type="PANTHER" id="PTHR11851">
    <property type="entry name" value="METALLOPROTEASE"/>
    <property type="match status" value="1"/>
</dbReference>
<evidence type="ECO:0000256" key="8">
    <source>
        <dbReference type="ARBA" id="ARBA00023136"/>
    </source>
</evidence>
<feature type="transmembrane region" description="Helical" evidence="15">
    <location>
        <begin position="622"/>
        <end position="640"/>
    </location>
</feature>
<evidence type="ECO:0000256" key="3">
    <source>
        <dbReference type="ARBA" id="ARBA00007261"/>
    </source>
</evidence>
<feature type="binding site" evidence="11">
    <location>
        <position position="548"/>
    </location>
    <ligand>
        <name>Ca(2+)</name>
        <dbReference type="ChEBI" id="CHEBI:29108"/>
    </ligand>
</feature>
<dbReference type="Proteomes" id="UP000217199">
    <property type="component" value="Unassembled WGS sequence"/>
</dbReference>
<dbReference type="PROSITE" id="PS00143">
    <property type="entry name" value="INSULINASE"/>
    <property type="match status" value="1"/>
</dbReference>
<feature type="transmembrane region" description="Helical" evidence="15">
    <location>
        <begin position="716"/>
        <end position="732"/>
    </location>
</feature>
<name>A0A286UT25_9AGAM</name>
<evidence type="ECO:0000256" key="13">
    <source>
        <dbReference type="RuleBase" id="RU004447"/>
    </source>
</evidence>
<comment type="similarity">
    <text evidence="3 13">Belongs to the peptidase M16 family.</text>
</comment>
<evidence type="ECO:0000256" key="11">
    <source>
        <dbReference type="PIRSR" id="PIRSR608901-1"/>
    </source>
</evidence>
<dbReference type="STRING" id="2282107.A0A286UT25"/>
<reference evidence="18 19" key="1">
    <citation type="journal article" date="2017" name="Mol. Ecol.">
        <title>Comparative and population genomic landscape of Phellinus noxius: A hypervariable fungus causing root rot in trees.</title>
        <authorList>
            <person name="Chung C.L."/>
            <person name="Lee T.J."/>
            <person name="Akiba M."/>
            <person name="Lee H.H."/>
            <person name="Kuo T.H."/>
            <person name="Liu D."/>
            <person name="Ke H.M."/>
            <person name="Yokoi T."/>
            <person name="Roa M.B."/>
            <person name="Lu M.J."/>
            <person name="Chang Y.Y."/>
            <person name="Ann P.J."/>
            <person name="Tsai J.N."/>
            <person name="Chen C.Y."/>
            <person name="Tzean S.S."/>
            <person name="Ota Y."/>
            <person name="Hattori T."/>
            <person name="Sahashi N."/>
            <person name="Liou R.F."/>
            <person name="Kikuchi T."/>
            <person name="Tsai I.J."/>
        </authorList>
    </citation>
    <scope>NUCLEOTIDE SEQUENCE [LARGE SCALE GENOMIC DNA]</scope>
    <source>
        <strain evidence="18 19">FFPRI411160</strain>
    </source>
</reference>
<dbReference type="AlphaFoldDB" id="A0A286UT25"/>
<evidence type="ECO:0000256" key="10">
    <source>
        <dbReference type="ARBA" id="ARBA00032315"/>
    </source>
</evidence>
<sequence>MRRAATSSARRVLNTRGLHAQNKPNVPTVKITTLPNKIRVATESVPGHFAGVGLYVDAGSRYETPDNSGVSHFLDRMAFKSTRARSDLEMSSAIHTLGGQIQCSSSREAIMYQSSHFQSATPLALSVIADTVLNPAFLPEEIEAQRDATRYEIREISAKPEMILPEILHQVAYGGRGLGNPLLCPEERIDLINSDTLRSFMENWYRPDRIVIAGAGMPHEELVEQADKYFSSLKSGSDSTVQNLASQQQFANSRQNTIPSHLLQNQSSPSLYKSLTRAASYLHPQKLTSATELSDSSASIYKGGHQFIYQPETEFNHIYLAWEGPGIFSPDIYALATMQMLLGGGGSFSAGGPGKGMYSRLYTHILNHHPQIDHCEAYHHIYTDSSLIGLFASFVPVSSPRQGGTPAQILPHLVHQISLLLHTSVGHSELSKAKNQLKSSLVMALESRAVEVEDLGRQILVHNRKIPVSEMCDRIDEITSDDIRRVAHRVFGSGVAKLATVVVMGKDDVGDWRGVLKKYGGEESSSIGLNQVARRVWGPVTSTLDFCEANYQFSYYIAEMANSVSNLFTIVLALYGAYSIRSQDLPIRYLFGFLSLAVVGIGSFAFHASLLHIAQLSDELPMIYTASCCLFILLDTSNPSKGFNIRHNGRSRFLLIGIIIFNILFTYSYLLYRNPIYHQIVFAIVMLSSTARSAWLQQSSEAVKRLRNEERKRIHNIYISGVGTFILGFVIWNCDNIFCDALTRLKAAVGWPVAFLLEGHTWWHFLTGAGSYLMWTATNCRTLCIKDDPKKFLSTSAARFQEEAQAERPKGVPLATDLGGVKVKPNTNKRPGLAEKLLQRRAELAKAKAGNQTSSGEKNSTTNGGERVSFQRPNSQANGRPPFQANRRPGQPGSSSSQRPRRSGNSREGGAQGQANRSQQQQRKRRVNGRSKSSIGSRNGRENADPDLDDYAGEYGGGAPRRIYDDSGLLRLKGKHAQLCQTIKPALPKLTEAAAVVTEASSSLLLGSGQVTNSLRILPYSDRAAPKRASEPTRNVLGTVDNAEHALSRVKDVTVPVRRDILGVVRKFTENVPPRNSSSSPALKA</sequence>
<comment type="similarity">
    <text evidence="4">Belongs to the alkaline ceramidase family.</text>
</comment>
<comment type="cofactor">
    <cofactor evidence="12">
        <name>Zn(2+)</name>
        <dbReference type="ChEBI" id="CHEBI:29105"/>
    </cofactor>
</comment>
<comment type="function">
    <text evidence="1">Substrate recognition and binding subunit of the essential mitochondrial processing protease (MPP), which cleaves the mitochondrial sequence off newly imported precursors proteins.</text>
</comment>
<evidence type="ECO:0000313" key="19">
    <source>
        <dbReference type="Proteomes" id="UP000217199"/>
    </source>
</evidence>
<evidence type="ECO:0000256" key="12">
    <source>
        <dbReference type="PIRSR" id="PIRSR608901-2"/>
    </source>
</evidence>
<keyword evidence="11" id="KW-0106">Calcium</keyword>
<feature type="binding site" evidence="11">
    <location>
        <position position="550"/>
    </location>
    <ligand>
        <name>Ca(2+)</name>
        <dbReference type="ChEBI" id="CHEBI:29108"/>
    </ligand>
</feature>
<evidence type="ECO:0000256" key="5">
    <source>
        <dbReference type="ARBA" id="ARBA00022692"/>
    </source>
</evidence>
<dbReference type="GO" id="GO:0006627">
    <property type="term" value="P:protein processing involved in protein targeting to mitochondrion"/>
    <property type="evidence" value="ECO:0007669"/>
    <property type="project" value="TreeGrafter"/>
</dbReference>
<dbReference type="InterPro" id="IPR011249">
    <property type="entry name" value="Metalloenz_LuxS/M16"/>
</dbReference>
<feature type="transmembrane region" description="Helical" evidence="15">
    <location>
        <begin position="553"/>
        <end position="577"/>
    </location>
</feature>
<dbReference type="GO" id="GO:0004222">
    <property type="term" value="F:metalloendopeptidase activity"/>
    <property type="evidence" value="ECO:0007669"/>
    <property type="project" value="InterPro"/>
</dbReference>
<dbReference type="GO" id="GO:0005739">
    <property type="term" value="C:mitochondrion"/>
    <property type="evidence" value="ECO:0007669"/>
    <property type="project" value="TreeGrafter"/>
</dbReference>
<evidence type="ECO:0000256" key="15">
    <source>
        <dbReference type="SAM" id="Phobius"/>
    </source>
</evidence>
<dbReference type="GO" id="GO:0016020">
    <property type="term" value="C:membrane"/>
    <property type="evidence" value="ECO:0007669"/>
    <property type="project" value="UniProtKB-SubCell"/>
</dbReference>
<organism evidence="18 19">
    <name type="scientific">Pyrrhoderma noxium</name>
    <dbReference type="NCBI Taxonomy" id="2282107"/>
    <lineage>
        <taxon>Eukaryota</taxon>
        <taxon>Fungi</taxon>
        <taxon>Dikarya</taxon>
        <taxon>Basidiomycota</taxon>
        <taxon>Agaricomycotina</taxon>
        <taxon>Agaricomycetes</taxon>
        <taxon>Hymenochaetales</taxon>
        <taxon>Hymenochaetaceae</taxon>
        <taxon>Pyrrhoderma</taxon>
    </lineage>
</organism>
<keyword evidence="8 15" id="KW-0472">Membrane</keyword>
<feature type="transmembrane region" description="Helical" evidence="15">
    <location>
        <begin position="676"/>
        <end position="695"/>
    </location>
</feature>
<feature type="compositionally biased region" description="Basic and acidic residues" evidence="14">
    <location>
        <begin position="837"/>
        <end position="846"/>
    </location>
</feature>
<dbReference type="InParanoid" id="A0A286UT25"/>
<dbReference type="InterPro" id="IPR007863">
    <property type="entry name" value="Peptidase_M16_C"/>
</dbReference>
<feature type="transmembrane region" description="Helical" evidence="15">
    <location>
        <begin position="652"/>
        <end position="670"/>
    </location>
</feature>
<dbReference type="InterPro" id="IPR050361">
    <property type="entry name" value="MPP/UQCRC_Complex"/>
</dbReference>
<dbReference type="EMBL" id="NBII01000002">
    <property type="protein sequence ID" value="PAV22731.1"/>
    <property type="molecule type" value="Genomic_DNA"/>
</dbReference>
<dbReference type="GO" id="GO:0006672">
    <property type="term" value="P:ceramide metabolic process"/>
    <property type="evidence" value="ECO:0007669"/>
    <property type="project" value="InterPro"/>
</dbReference>
<dbReference type="Pfam" id="PF05875">
    <property type="entry name" value="Ceramidase"/>
    <property type="match status" value="1"/>
</dbReference>
<dbReference type="InterPro" id="IPR001431">
    <property type="entry name" value="Pept_M16_Zn_BS"/>
</dbReference>
<dbReference type="SUPFAM" id="SSF63411">
    <property type="entry name" value="LuxS/MPP-like metallohydrolase"/>
    <property type="match status" value="2"/>
</dbReference>
<feature type="domain" description="Peptidase M16 C-terminal" evidence="17">
    <location>
        <begin position="192"/>
        <end position="437"/>
    </location>
</feature>
<dbReference type="Pfam" id="PF05193">
    <property type="entry name" value="Peptidase_M16_C"/>
    <property type="match status" value="1"/>
</dbReference>
<evidence type="ECO:0000256" key="4">
    <source>
        <dbReference type="ARBA" id="ARBA00009780"/>
    </source>
</evidence>
<dbReference type="Pfam" id="PF00675">
    <property type="entry name" value="Peptidase_M16"/>
    <property type="match status" value="1"/>
</dbReference>
<comment type="caution">
    <text evidence="18">The sequence shown here is derived from an EMBL/GenBank/DDBJ whole genome shotgun (WGS) entry which is preliminary data.</text>
</comment>
<feature type="region of interest" description="Disordered" evidence="14">
    <location>
        <begin position="802"/>
        <end position="953"/>
    </location>
</feature>
<feature type="compositionally biased region" description="Polar residues" evidence="14">
    <location>
        <begin position="850"/>
        <end position="864"/>
    </location>
</feature>
<evidence type="ECO:0000256" key="9">
    <source>
        <dbReference type="ARBA" id="ARBA00030006"/>
    </source>
</evidence>
<proteinExistence type="inferred from homology"/>
<evidence type="ECO:0000256" key="7">
    <source>
        <dbReference type="ARBA" id="ARBA00022989"/>
    </source>
</evidence>
<dbReference type="GO" id="GO:0046872">
    <property type="term" value="F:metal ion binding"/>
    <property type="evidence" value="ECO:0007669"/>
    <property type="project" value="UniProtKB-KW"/>
</dbReference>
<evidence type="ECO:0000313" key="18">
    <source>
        <dbReference type="EMBL" id="PAV22731.1"/>
    </source>
</evidence>
<dbReference type="PANTHER" id="PTHR11851:SF49">
    <property type="entry name" value="MITOCHONDRIAL-PROCESSING PEPTIDASE SUBUNIT ALPHA"/>
    <property type="match status" value="1"/>
</dbReference>
<dbReference type="Gene3D" id="3.30.830.10">
    <property type="entry name" value="Metalloenzyme, LuxS/M16 peptidase-like"/>
    <property type="match status" value="2"/>
</dbReference>
<evidence type="ECO:0000256" key="1">
    <source>
        <dbReference type="ARBA" id="ARBA00002123"/>
    </source>
</evidence>
<feature type="binding site" evidence="11">
    <location>
        <position position="545"/>
    </location>
    <ligand>
        <name>Ca(2+)</name>
        <dbReference type="ChEBI" id="CHEBI:29108"/>
    </ligand>
</feature>